<feature type="transmembrane region" description="Helical" evidence="1">
    <location>
        <begin position="82"/>
        <end position="101"/>
    </location>
</feature>
<dbReference type="Gene3D" id="3.55.50.30">
    <property type="match status" value="1"/>
</dbReference>
<dbReference type="EMBL" id="JAJPWV010000001">
    <property type="protein sequence ID" value="MCD8739853.1"/>
    <property type="molecule type" value="Genomic_DNA"/>
</dbReference>
<evidence type="ECO:0000313" key="4">
    <source>
        <dbReference type="EMBL" id="MCD8739853.1"/>
    </source>
</evidence>
<keyword evidence="1" id="KW-1133">Transmembrane helix</keyword>
<dbReference type="Proteomes" id="UP001199919">
    <property type="component" value="Unassembled WGS sequence"/>
</dbReference>
<evidence type="ECO:0000259" key="3">
    <source>
        <dbReference type="Pfam" id="PF16344"/>
    </source>
</evidence>
<dbReference type="InterPro" id="IPR006860">
    <property type="entry name" value="FecR"/>
</dbReference>
<accession>A0ABS8U2V4</accession>
<dbReference type="PANTHER" id="PTHR30273:SF2">
    <property type="entry name" value="PROTEIN FECR"/>
    <property type="match status" value="1"/>
</dbReference>
<keyword evidence="1" id="KW-0812">Transmembrane</keyword>
<dbReference type="InterPro" id="IPR032508">
    <property type="entry name" value="FecR_C"/>
</dbReference>
<feature type="domain" description="Protein FecR C-terminal" evidence="3">
    <location>
        <begin position="255"/>
        <end position="321"/>
    </location>
</feature>
<dbReference type="Pfam" id="PF16344">
    <property type="entry name" value="FecR_C"/>
    <property type="match status" value="1"/>
</dbReference>
<dbReference type="PIRSF" id="PIRSF018266">
    <property type="entry name" value="FecR"/>
    <property type="match status" value="1"/>
</dbReference>
<dbReference type="Pfam" id="PF04773">
    <property type="entry name" value="FecR"/>
    <property type="match status" value="1"/>
</dbReference>
<sequence length="326" mass="37748">MNKEILKRYFEGKSSRWETEQVKEYFRGNDMRVFDNYINDNEKCTDDVQLEHAFKEQFFDNLMERVNGQQEVKRPVRKTAYIYLKIAATLVLIVGISALIYNSAERKIEQTSTYEKITNITGSLQYAVIRDGTKIWLNPGTTISYDNRLFNDSTREVNITGEAFFDVAHNPQKPFKVHAGKLTTTVLGTAFNVEAYTKEKRIRVLLLRGHVRVSDGGEQHDLTPGQFVEYNQYSRNMNVNKTDITGKQELYTSGKIVFENLPLKDVIHRLENIFNLSLKVTNSALLNNKTVSGNYYRNNSQDVLNSILFMHGLHLKKKGEKEYLIY</sequence>
<reference evidence="4 5" key="1">
    <citation type="submission" date="2021-12" db="EMBL/GenBank/DDBJ databases">
        <title>Mucilaginibacter roseus genome.</title>
        <authorList>
            <person name="Ferreira J.R."/>
            <person name="Newman J.D."/>
        </authorList>
    </citation>
    <scope>NUCLEOTIDE SEQUENCE [LARGE SCALE GENOMIC DNA]</scope>
    <source>
        <strain evidence="4 5">LMG 28454</strain>
    </source>
</reference>
<dbReference type="RefSeq" id="WP_232175911.1">
    <property type="nucleotide sequence ID" value="NZ_JAJPWV010000001.1"/>
</dbReference>
<feature type="domain" description="FecR protein" evidence="2">
    <location>
        <begin position="122"/>
        <end position="212"/>
    </location>
</feature>
<dbReference type="PANTHER" id="PTHR30273">
    <property type="entry name" value="PERIPLASMIC SIGNAL SENSOR AND SIGMA FACTOR ACTIVATOR FECR-RELATED"/>
    <property type="match status" value="1"/>
</dbReference>
<gene>
    <name evidence="4" type="ORF">LT679_04500</name>
</gene>
<proteinExistence type="predicted"/>
<protein>
    <submittedName>
        <fullName evidence="4">FecR domain-containing protein</fullName>
    </submittedName>
</protein>
<keyword evidence="1" id="KW-0472">Membrane</keyword>
<dbReference type="InterPro" id="IPR012373">
    <property type="entry name" value="Ferrdict_sens_TM"/>
</dbReference>
<evidence type="ECO:0000256" key="1">
    <source>
        <dbReference type="SAM" id="Phobius"/>
    </source>
</evidence>
<dbReference type="Gene3D" id="2.60.120.1440">
    <property type="match status" value="1"/>
</dbReference>
<keyword evidence="5" id="KW-1185">Reference proteome</keyword>
<evidence type="ECO:0000259" key="2">
    <source>
        <dbReference type="Pfam" id="PF04773"/>
    </source>
</evidence>
<comment type="caution">
    <text evidence="4">The sequence shown here is derived from an EMBL/GenBank/DDBJ whole genome shotgun (WGS) entry which is preliminary data.</text>
</comment>
<organism evidence="4 5">
    <name type="scientific">Mucilaginibacter roseus</name>
    <dbReference type="NCBI Taxonomy" id="1528868"/>
    <lineage>
        <taxon>Bacteria</taxon>
        <taxon>Pseudomonadati</taxon>
        <taxon>Bacteroidota</taxon>
        <taxon>Sphingobacteriia</taxon>
        <taxon>Sphingobacteriales</taxon>
        <taxon>Sphingobacteriaceae</taxon>
        <taxon>Mucilaginibacter</taxon>
    </lineage>
</organism>
<evidence type="ECO:0000313" key="5">
    <source>
        <dbReference type="Proteomes" id="UP001199919"/>
    </source>
</evidence>
<name>A0ABS8U2V4_9SPHI</name>